<proteinExistence type="predicted"/>
<dbReference type="SUPFAM" id="SSF54373">
    <property type="entry name" value="FAD-linked reductases, C-terminal domain"/>
    <property type="match status" value="1"/>
</dbReference>
<organism evidence="3 4">
    <name type="scientific">Georgenia muralis</name>
    <dbReference type="NCBI Taxonomy" id="154117"/>
    <lineage>
        <taxon>Bacteria</taxon>
        <taxon>Bacillati</taxon>
        <taxon>Actinomycetota</taxon>
        <taxon>Actinomycetes</taxon>
        <taxon>Micrococcales</taxon>
        <taxon>Bogoriellaceae</taxon>
        <taxon>Georgenia</taxon>
    </lineage>
</organism>
<dbReference type="SUPFAM" id="SSF51905">
    <property type="entry name" value="FAD/NAD(P)-binding domain"/>
    <property type="match status" value="1"/>
</dbReference>
<dbReference type="AlphaFoldDB" id="A0A3N4Z1Y1"/>
<accession>A0A3N4Z1Y1</accession>
<keyword evidence="4" id="KW-1185">Reference proteome</keyword>
<dbReference type="GO" id="GO:0016491">
    <property type="term" value="F:oxidoreductase activity"/>
    <property type="evidence" value="ECO:0007669"/>
    <property type="project" value="InterPro"/>
</dbReference>
<evidence type="ECO:0000313" key="3">
    <source>
        <dbReference type="EMBL" id="RPF26607.1"/>
    </source>
</evidence>
<dbReference type="RefSeq" id="WP_246005984.1">
    <property type="nucleotide sequence ID" value="NZ_RKRA01000001.1"/>
</dbReference>
<dbReference type="Gene3D" id="3.50.50.60">
    <property type="entry name" value="FAD/NAD(P)-binding domain"/>
    <property type="match status" value="1"/>
</dbReference>
<dbReference type="InterPro" id="IPR036188">
    <property type="entry name" value="FAD/NAD-bd_sf"/>
</dbReference>
<gene>
    <name evidence="3" type="ORF">EDD32_1054</name>
</gene>
<sequence>MRRAVRAAAAGPHVRGDARADVVVVGGGMAGLSAAHAFLAEGLRPVVLEASSAVGGLVGSGVVGGYELDLGAEAFATRRPEVGDLVRSLGLEVVEPGAGSWVWTPQRAFRIPVRTLLGVPADLGAADVVAALGPEAAAAAAAADAGLPAHVGADAADVATLVRTRMGQVVLDRLVTPVAGGIHSADPADLAVDSVMPGLRAALTEHGTLAGAVAALVDATPGAAAASTAGGLFRLPRALAAAVRAGGGEVRTGATVTGLHAVDGGWTVDVDEAGGRSRATAAHVVLALPEGPARELLAGVLTLPDAPAAGGSTITHVTLVVEAPALDAAPRGSGLLVPPGATGVRAKALTHVSAKWPWLREVTAPGVHVLRVSYGRHGERTDDVGAAAALADATTLLGVPLGRVLDHRVVRRTGVLASATPAHRAYVTTVRARVAERPGLHLAGAWVAGTGLAAVVAQAQSLARSVATDPMETAGAGAGDGVGVGDARASGGAAE</sequence>
<feature type="region of interest" description="Disordered" evidence="1">
    <location>
        <begin position="472"/>
        <end position="495"/>
    </location>
</feature>
<reference evidence="3 4" key="1">
    <citation type="submission" date="2018-11" db="EMBL/GenBank/DDBJ databases">
        <title>Sequencing the genomes of 1000 actinobacteria strains.</title>
        <authorList>
            <person name="Klenk H.-P."/>
        </authorList>
    </citation>
    <scope>NUCLEOTIDE SEQUENCE [LARGE SCALE GENOMIC DNA]</scope>
    <source>
        <strain evidence="3 4">DSM 14418</strain>
    </source>
</reference>
<dbReference type="InterPro" id="IPR050464">
    <property type="entry name" value="Zeta_carotene_desat/Oxidored"/>
</dbReference>
<dbReference type="InterPro" id="IPR002937">
    <property type="entry name" value="Amino_oxidase"/>
</dbReference>
<dbReference type="Gene3D" id="3.90.660.20">
    <property type="entry name" value="Protoporphyrinogen oxidase, mitochondrial, domain 2"/>
    <property type="match status" value="1"/>
</dbReference>
<comment type="caution">
    <text evidence="3">The sequence shown here is derived from an EMBL/GenBank/DDBJ whole genome shotgun (WGS) entry which is preliminary data.</text>
</comment>
<feature type="compositionally biased region" description="Low complexity" evidence="1">
    <location>
        <begin position="485"/>
        <end position="495"/>
    </location>
</feature>
<dbReference type="Pfam" id="PF01593">
    <property type="entry name" value="Amino_oxidase"/>
    <property type="match status" value="1"/>
</dbReference>
<protein>
    <submittedName>
        <fullName evidence="3">Protoporphyrinogen oxidase</fullName>
    </submittedName>
</protein>
<evidence type="ECO:0000313" key="4">
    <source>
        <dbReference type="Proteomes" id="UP000280726"/>
    </source>
</evidence>
<dbReference type="PANTHER" id="PTHR42923">
    <property type="entry name" value="PROTOPORPHYRINOGEN OXIDASE"/>
    <property type="match status" value="1"/>
</dbReference>
<dbReference type="Gene3D" id="1.10.3110.10">
    <property type="entry name" value="protoporphyrinogen ix oxidase, domain 3"/>
    <property type="match status" value="1"/>
</dbReference>
<feature type="domain" description="Amine oxidase" evidence="2">
    <location>
        <begin position="29"/>
        <end position="459"/>
    </location>
</feature>
<evidence type="ECO:0000256" key="1">
    <source>
        <dbReference type="SAM" id="MobiDB-lite"/>
    </source>
</evidence>
<dbReference type="EMBL" id="RKRA01000001">
    <property type="protein sequence ID" value="RPF26607.1"/>
    <property type="molecule type" value="Genomic_DNA"/>
</dbReference>
<name>A0A3N4Z1Y1_9MICO</name>
<dbReference type="Proteomes" id="UP000280726">
    <property type="component" value="Unassembled WGS sequence"/>
</dbReference>
<dbReference type="PANTHER" id="PTHR42923:SF3">
    <property type="entry name" value="PROTOPORPHYRINOGEN OXIDASE"/>
    <property type="match status" value="1"/>
</dbReference>
<evidence type="ECO:0000259" key="2">
    <source>
        <dbReference type="Pfam" id="PF01593"/>
    </source>
</evidence>